<reference evidence="1" key="2">
    <citation type="submission" date="2015-06" db="UniProtKB">
        <authorList>
            <consortium name="EnsemblMetazoa"/>
        </authorList>
    </citation>
    <scope>IDENTIFICATION</scope>
</reference>
<reference evidence="2" key="1">
    <citation type="submission" date="2011-08" db="EMBL/GenBank/DDBJ databases">
        <authorList>
            <person name="Rombauts S."/>
        </authorList>
    </citation>
    <scope>NUCLEOTIDE SEQUENCE</scope>
    <source>
        <strain evidence="2">London</strain>
    </source>
</reference>
<sequence>MTNSIFDDSSLFNCKANKQIKLSSCNCKLY</sequence>
<dbReference type="AlphaFoldDB" id="T1KFZ2"/>
<name>T1KFZ2_TETUR</name>
<dbReference type="EnsemblMetazoa" id="tetur10g04890.1">
    <property type="protein sequence ID" value="tetur10g04890.1"/>
    <property type="gene ID" value="tetur10g04890"/>
</dbReference>
<accession>T1KFZ2</accession>
<protein>
    <submittedName>
        <fullName evidence="1">Uncharacterized protein</fullName>
    </submittedName>
</protein>
<dbReference type="HOGENOM" id="CLU_3406789_0_0_1"/>
<dbReference type="EMBL" id="CAEY01000040">
    <property type="status" value="NOT_ANNOTATED_CDS"/>
    <property type="molecule type" value="Genomic_DNA"/>
</dbReference>
<proteinExistence type="predicted"/>
<keyword evidence="2" id="KW-1185">Reference proteome</keyword>
<evidence type="ECO:0000313" key="1">
    <source>
        <dbReference type="EnsemblMetazoa" id="tetur10g04890.1"/>
    </source>
</evidence>
<dbReference type="Proteomes" id="UP000015104">
    <property type="component" value="Unassembled WGS sequence"/>
</dbReference>
<organism evidence="1 2">
    <name type="scientific">Tetranychus urticae</name>
    <name type="common">Two-spotted spider mite</name>
    <dbReference type="NCBI Taxonomy" id="32264"/>
    <lineage>
        <taxon>Eukaryota</taxon>
        <taxon>Metazoa</taxon>
        <taxon>Ecdysozoa</taxon>
        <taxon>Arthropoda</taxon>
        <taxon>Chelicerata</taxon>
        <taxon>Arachnida</taxon>
        <taxon>Acari</taxon>
        <taxon>Acariformes</taxon>
        <taxon>Trombidiformes</taxon>
        <taxon>Prostigmata</taxon>
        <taxon>Eleutherengona</taxon>
        <taxon>Raphignathae</taxon>
        <taxon>Tetranychoidea</taxon>
        <taxon>Tetranychidae</taxon>
        <taxon>Tetranychus</taxon>
    </lineage>
</organism>
<evidence type="ECO:0000313" key="2">
    <source>
        <dbReference type="Proteomes" id="UP000015104"/>
    </source>
</evidence>